<dbReference type="PANTHER" id="PTHR11958:SF63">
    <property type="entry name" value="AMINO ACID TRANSPORTER"/>
    <property type="match status" value="1"/>
</dbReference>
<dbReference type="OrthoDB" id="9766690at2"/>
<dbReference type="PRINTS" id="PR00173">
    <property type="entry name" value="EDTRNSPORT"/>
</dbReference>
<feature type="transmembrane region" description="Helical" evidence="6">
    <location>
        <begin position="152"/>
        <end position="170"/>
    </location>
</feature>
<feature type="transmembrane region" description="Helical" evidence="6">
    <location>
        <begin position="75"/>
        <end position="96"/>
    </location>
</feature>
<reference evidence="7 8" key="1">
    <citation type="submission" date="2016-10" db="EMBL/GenBank/DDBJ databases">
        <authorList>
            <person name="de Groot N.N."/>
        </authorList>
    </citation>
    <scope>NUCLEOTIDE SEQUENCE [LARGE SCALE GENOMIC DNA]</scope>
    <source>
        <strain evidence="7 8">DSM 23609</strain>
    </source>
</reference>
<feature type="transmembrane region" description="Helical" evidence="6">
    <location>
        <begin position="42"/>
        <end position="63"/>
    </location>
</feature>
<dbReference type="InterPro" id="IPR036458">
    <property type="entry name" value="Na:dicarbo_symporter_sf"/>
</dbReference>
<dbReference type="AlphaFoldDB" id="A0A1I2IXB3"/>
<dbReference type="STRING" id="1076937.SAMN04488120_10518"/>
<dbReference type="EMBL" id="FOOC01000005">
    <property type="protein sequence ID" value="SFF47055.1"/>
    <property type="molecule type" value="Genomic_DNA"/>
</dbReference>
<comment type="subcellular location">
    <subcellularLocation>
        <location evidence="1">Membrane</location>
        <topology evidence="1">Multi-pass membrane protein</topology>
    </subcellularLocation>
</comment>
<evidence type="ECO:0000256" key="3">
    <source>
        <dbReference type="ARBA" id="ARBA00022692"/>
    </source>
</evidence>
<evidence type="ECO:0000313" key="8">
    <source>
        <dbReference type="Proteomes" id="UP000199771"/>
    </source>
</evidence>
<evidence type="ECO:0000256" key="6">
    <source>
        <dbReference type="SAM" id="Phobius"/>
    </source>
</evidence>
<sequence length="416" mass="43859">MKLHWQIAIALLAAMAVGGIVGDAPWFIKLADFIGTLFLNALRMLIVPLIVGAMIHAIISIGASNELGRIGWKTVLYFATTTLGAIVLGLVIINAVQPGIVDGQPAGARLGLDASADAVLEKVQGRDGRDFVGVVLRMVPPNLVQAAADNEMLALIFFSLLFGYFAARLPRELAEVQQRFWAGLYEVMIRITGWVMRFAPLGVFALVGKTVAQTGWSALHPLLVFFFAVLVALSIQAFIVLPLLVRLVGLDPLRHLKLSVPALLTAFSTSSSAATLPVTFGCAQRAGVSDRVSGFVLPLGATVNMNGTALYECAAALFIAQAYGLELSFISQFVVVTLALLTSVGVAGIPSASLVAIAVILSAVGLPMEGVGLILAVDRILDMCRTAVNVFGDLTGTVIIARLEGEIEAPASDVTR</sequence>
<evidence type="ECO:0000256" key="4">
    <source>
        <dbReference type="ARBA" id="ARBA00022989"/>
    </source>
</evidence>
<keyword evidence="3 6" id="KW-0812">Transmembrane</keyword>
<evidence type="ECO:0000256" key="2">
    <source>
        <dbReference type="ARBA" id="ARBA00022448"/>
    </source>
</evidence>
<dbReference type="Pfam" id="PF00375">
    <property type="entry name" value="SDF"/>
    <property type="match status" value="1"/>
</dbReference>
<evidence type="ECO:0000256" key="5">
    <source>
        <dbReference type="ARBA" id="ARBA00023136"/>
    </source>
</evidence>
<evidence type="ECO:0000256" key="1">
    <source>
        <dbReference type="ARBA" id="ARBA00004141"/>
    </source>
</evidence>
<feature type="transmembrane region" description="Helical" evidence="6">
    <location>
        <begin position="355"/>
        <end position="377"/>
    </location>
</feature>
<dbReference type="InterPro" id="IPR001991">
    <property type="entry name" value="Na-dicarboxylate_symporter"/>
</dbReference>
<feature type="transmembrane region" description="Helical" evidence="6">
    <location>
        <begin position="224"/>
        <end position="248"/>
    </location>
</feature>
<name>A0A1I2IXB3_9GAMM</name>
<keyword evidence="4 6" id="KW-1133">Transmembrane helix</keyword>
<dbReference type="RefSeq" id="WP_091533046.1">
    <property type="nucleotide sequence ID" value="NZ_FOOC01000005.1"/>
</dbReference>
<dbReference type="GO" id="GO:0015175">
    <property type="term" value="F:neutral L-amino acid transmembrane transporter activity"/>
    <property type="evidence" value="ECO:0007669"/>
    <property type="project" value="TreeGrafter"/>
</dbReference>
<dbReference type="Proteomes" id="UP000199771">
    <property type="component" value="Unassembled WGS sequence"/>
</dbReference>
<feature type="transmembrane region" description="Helical" evidence="6">
    <location>
        <begin position="327"/>
        <end position="349"/>
    </location>
</feature>
<gene>
    <name evidence="7" type="ORF">SAMN04488120_10518</name>
</gene>
<dbReference type="SUPFAM" id="SSF118215">
    <property type="entry name" value="Proton glutamate symport protein"/>
    <property type="match status" value="1"/>
</dbReference>
<proteinExistence type="predicted"/>
<dbReference type="InterPro" id="IPR050746">
    <property type="entry name" value="DAACS"/>
</dbReference>
<feature type="transmembrane region" description="Helical" evidence="6">
    <location>
        <begin position="191"/>
        <end position="212"/>
    </location>
</feature>
<organism evidence="7 8">
    <name type="scientific">Fontimonas thermophila</name>
    <dbReference type="NCBI Taxonomy" id="1076937"/>
    <lineage>
        <taxon>Bacteria</taxon>
        <taxon>Pseudomonadati</taxon>
        <taxon>Pseudomonadota</taxon>
        <taxon>Gammaproteobacteria</taxon>
        <taxon>Nevskiales</taxon>
        <taxon>Nevskiaceae</taxon>
        <taxon>Fontimonas</taxon>
    </lineage>
</organism>
<dbReference type="GO" id="GO:0005313">
    <property type="term" value="F:L-glutamate transmembrane transporter activity"/>
    <property type="evidence" value="ECO:0007669"/>
    <property type="project" value="TreeGrafter"/>
</dbReference>
<evidence type="ECO:0000313" key="7">
    <source>
        <dbReference type="EMBL" id="SFF47055.1"/>
    </source>
</evidence>
<dbReference type="GO" id="GO:0015501">
    <property type="term" value="F:glutamate:sodium symporter activity"/>
    <property type="evidence" value="ECO:0007669"/>
    <property type="project" value="TreeGrafter"/>
</dbReference>
<keyword evidence="8" id="KW-1185">Reference proteome</keyword>
<dbReference type="PANTHER" id="PTHR11958">
    <property type="entry name" value="SODIUM/DICARBOXYLATE SYMPORTER-RELATED"/>
    <property type="match status" value="1"/>
</dbReference>
<keyword evidence="5 6" id="KW-0472">Membrane</keyword>
<accession>A0A1I2IXB3</accession>
<keyword evidence="2" id="KW-0813">Transport</keyword>
<dbReference type="GO" id="GO:0005886">
    <property type="term" value="C:plasma membrane"/>
    <property type="evidence" value="ECO:0007669"/>
    <property type="project" value="TreeGrafter"/>
</dbReference>
<dbReference type="Gene3D" id="1.10.3860.10">
    <property type="entry name" value="Sodium:dicarboxylate symporter"/>
    <property type="match status" value="1"/>
</dbReference>
<protein>
    <submittedName>
        <fullName evidence="7">Na+/H+-dicarboxylate symporter</fullName>
    </submittedName>
</protein>